<dbReference type="InterPro" id="IPR036880">
    <property type="entry name" value="Kunitz_BPTI_sf"/>
</dbReference>
<sequence>MSVVFQYTFLYKLCKSNDQTVEIKQLSTIFKMKFLMILACLALYIAYIDAQRFCQGRPVFQVCTGGRDEGNSNGRLCGASSQNEMWFYNSRNRNCEKMRYRGCGGNNNRYCSNQDCLEKCRR</sequence>
<dbReference type="Gene3D" id="4.10.410.10">
    <property type="entry name" value="Pancreatic trypsin inhibitor Kunitz domain"/>
    <property type="match status" value="1"/>
</dbReference>
<feature type="transmembrane region" description="Helical" evidence="1">
    <location>
        <begin position="29"/>
        <end position="47"/>
    </location>
</feature>
<dbReference type="GeneID" id="108014017"/>
<name>A0AB39ZHC6_DROSZ</name>
<organism evidence="3 4">
    <name type="scientific">Drosophila suzukii</name>
    <name type="common">Spotted-wing drosophila fruit fly</name>
    <dbReference type="NCBI Taxonomy" id="28584"/>
    <lineage>
        <taxon>Eukaryota</taxon>
        <taxon>Metazoa</taxon>
        <taxon>Ecdysozoa</taxon>
        <taxon>Arthropoda</taxon>
        <taxon>Hexapoda</taxon>
        <taxon>Insecta</taxon>
        <taxon>Pterygota</taxon>
        <taxon>Neoptera</taxon>
        <taxon>Endopterygota</taxon>
        <taxon>Diptera</taxon>
        <taxon>Brachycera</taxon>
        <taxon>Muscomorpha</taxon>
        <taxon>Ephydroidea</taxon>
        <taxon>Drosophilidae</taxon>
        <taxon>Drosophila</taxon>
        <taxon>Sophophora</taxon>
    </lineage>
</organism>
<protein>
    <submittedName>
        <fullName evidence="4">Early lactation protein-like</fullName>
    </submittedName>
</protein>
<dbReference type="Pfam" id="PF00014">
    <property type="entry name" value="Kunitz_BPTI"/>
    <property type="match status" value="1"/>
</dbReference>
<gene>
    <name evidence="4" type="primary">LOC108014017</name>
</gene>
<evidence type="ECO:0000259" key="2">
    <source>
        <dbReference type="PROSITE" id="PS50279"/>
    </source>
</evidence>
<dbReference type="PROSITE" id="PS50279">
    <property type="entry name" value="BPTI_KUNITZ_2"/>
    <property type="match status" value="1"/>
</dbReference>
<dbReference type="Proteomes" id="UP001652628">
    <property type="component" value="Chromosome 3"/>
</dbReference>
<dbReference type="AlphaFoldDB" id="A0AB39ZHC6"/>
<keyword evidence="1" id="KW-1133">Transmembrane helix</keyword>
<dbReference type="InterPro" id="IPR002223">
    <property type="entry name" value="Kunitz_BPTI"/>
</dbReference>
<keyword evidence="1" id="KW-0472">Membrane</keyword>
<dbReference type="SUPFAM" id="SSF57362">
    <property type="entry name" value="BPTI-like"/>
    <property type="match status" value="1"/>
</dbReference>
<accession>A0AB39ZHC6</accession>
<reference evidence="4" key="1">
    <citation type="submission" date="2025-08" db="UniProtKB">
        <authorList>
            <consortium name="RefSeq"/>
        </authorList>
    </citation>
    <scope>IDENTIFICATION</scope>
</reference>
<evidence type="ECO:0000313" key="3">
    <source>
        <dbReference type="Proteomes" id="UP001652628"/>
    </source>
</evidence>
<proteinExistence type="predicted"/>
<dbReference type="RefSeq" id="XP_016935513.2">
    <property type="nucleotide sequence ID" value="XM_017080024.4"/>
</dbReference>
<evidence type="ECO:0000313" key="4">
    <source>
        <dbReference type="RefSeq" id="XP_016935513.2"/>
    </source>
</evidence>
<feature type="domain" description="BPTI/Kunitz inhibitor" evidence="2">
    <location>
        <begin position="63"/>
        <end position="120"/>
    </location>
</feature>
<dbReference type="GO" id="GO:0004867">
    <property type="term" value="F:serine-type endopeptidase inhibitor activity"/>
    <property type="evidence" value="ECO:0007669"/>
    <property type="project" value="InterPro"/>
</dbReference>
<dbReference type="SMART" id="SM00131">
    <property type="entry name" value="KU"/>
    <property type="match status" value="1"/>
</dbReference>
<keyword evidence="3" id="KW-1185">Reference proteome</keyword>
<keyword evidence="1" id="KW-0812">Transmembrane</keyword>
<evidence type="ECO:0000256" key="1">
    <source>
        <dbReference type="SAM" id="Phobius"/>
    </source>
</evidence>